<dbReference type="OrthoDB" id="4498277at2759"/>
<dbReference type="Proteomes" id="UP000006702">
    <property type="component" value="Unassembled WGS sequence"/>
</dbReference>
<name>A1DLH9_NEOFI</name>
<dbReference type="KEGG" id="nfi:NFIA_049910"/>
<gene>
    <name evidence="1" type="ORF">NFIA_049910</name>
</gene>
<dbReference type="GeneID" id="4584061"/>
<dbReference type="OMA" id="QSILCKH"/>
<dbReference type="EMBL" id="DS027698">
    <property type="protein sequence ID" value="EAW15650.1"/>
    <property type="molecule type" value="Genomic_DNA"/>
</dbReference>
<accession>A1DLH9</accession>
<dbReference type="RefSeq" id="XP_001257547.1">
    <property type="nucleotide sequence ID" value="XM_001257546.1"/>
</dbReference>
<sequence>MTEPAERLTLTDFTQAIVYFDSGFSGPSLEITSTDQCVTITNTMPPEVGSIQLVSGVYCTTYFDTVCQTPNQRQTPNQHLTGTQPNIPGLPDAQSILCKHINKA</sequence>
<organism evidence="1 2">
    <name type="scientific">Neosartorya fischeri (strain ATCC 1020 / DSM 3700 / CBS 544.65 / FGSC A1164 / JCM 1740 / NRRL 181 / WB 181)</name>
    <name type="common">Aspergillus fischerianus</name>
    <dbReference type="NCBI Taxonomy" id="331117"/>
    <lineage>
        <taxon>Eukaryota</taxon>
        <taxon>Fungi</taxon>
        <taxon>Dikarya</taxon>
        <taxon>Ascomycota</taxon>
        <taxon>Pezizomycotina</taxon>
        <taxon>Eurotiomycetes</taxon>
        <taxon>Eurotiomycetidae</taxon>
        <taxon>Eurotiales</taxon>
        <taxon>Aspergillaceae</taxon>
        <taxon>Aspergillus</taxon>
        <taxon>Aspergillus subgen. Fumigati</taxon>
    </lineage>
</organism>
<reference evidence="2" key="1">
    <citation type="journal article" date="2008" name="PLoS Genet.">
        <title>Genomic islands in the pathogenic filamentous fungus Aspergillus fumigatus.</title>
        <authorList>
            <person name="Fedorova N.D."/>
            <person name="Khaldi N."/>
            <person name="Joardar V.S."/>
            <person name="Maiti R."/>
            <person name="Amedeo P."/>
            <person name="Anderson M.J."/>
            <person name="Crabtree J."/>
            <person name="Silva J.C."/>
            <person name="Badger J.H."/>
            <person name="Albarraq A."/>
            <person name="Angiuoli S."/>
            <person name="Bussey H."/>
            <person name="Bowyer P."/>
            <person name="Cotty P.J."/>
            <person name="Dyer P.S."/>
            <person name="Egan A."/>
            <person name="Galens K."/>
            <person name="Fraser-Liggett C.M."/>
            <person name="Haas B.J."/>
            <person name="Inman J.M."/>
            <person name="Kent R."/>
            <person name="Lemieux S."/>
            <person name="Malavazi I."/>
            <person name="Orvis J."/>
            <person name="Roemer T."/>
            <person name="Ronning C.M."/>
            <person name="Sundaram J.P."/>
            <person name="Sutton G."/>
            <person name="Turner G."/>
            <person name="Venter J.C."/>
            <person name="White O.R."/>
            <person name="Whitty B.R."/>
            <person name="Youngman P."/>
            <person name="Wolfe K.H."/>
            <person name="Goldman G.H."/>
            <person name="Wortman J.R."/>
            <person name="Jiang B."/>
            <person name="Denning D.W."/>
            <person name="Nierman W.C."/>
        </authorList>
    </citation>
    <scope>NUCLEOTIDE SEQUENCE [LARGE SCALE GENOMIC DNA]</scope>
    <source>
        <strain evidence="2">ATCC 1020 / DSM 3700 / CBS 544.65 / FGSC A1164 / JCM 1740 / NRRL 181 / WB 181</strain>
    </source>
</reference>
<proteinExistence type="predicted"/>
<keyword evidence="2" id="KW-1185">Reference proteome</keyword>
<dbReference type="AlphaFoldDB" id="A1DLH9"/>
<dbReference type="VEuPathDB" id="FungiDB:NFIA_049910"/>
<protein>
    <submittedName>
        <fullName evidence="1">Uncharacterized protein</fullName>
    </submittedName>
</protein>
<evidence type="ECO:0000313" key="1">
    <source>
        <dbReference type="EMBL" id="EAW15650.1"/>
    </source>
</evidence>
<dbReference type="HOGENOM" id="CLU_2250804_0_0_1"/>
<evidence type="ECO:0000313" key="2">
    <source>
        <dbReference type="Proteomes" id="UP000006702"/>
    </source>
</evidence>